<evidence type="ECO:0000313" key="1">
    <source>
        <dbReference type="EMBL" id="KAJ3495566.1"/>
    </source>
</evidence>
<keyword evidence="2" id="KW-1185">Reference proteome</keyword>
<evidence type="ECO:0000313" key="2">
    <source>
        <dbReference type="Proteomes" id="UP001148737"/>
    </source>
</evidence>
<protein>
    <submittedName>
        <fullName evidence="1">Uncharacterized protein</fullName>
    </submittedName>
</protein>
<proteinExistence type="predicted"/>
<accession>A0ACC1QYN9</accession>
<organism evidence="1 2">
    <name type="scientific">Lecanicillium saksenae</name>
    <dbReference type="NCBI Taxonomy" id="468837"/>
    <lineage>
        <taxon>Eukaryota</taxon>
        <taxon>Fungi</taxon>
        <taxon>Dikarya</taxon>
        <taxon>Ascomycota</taxon>
        <taxon>Pezizomycotina</taxon>
        <taxon>Sordariomycetes</taxon>
        <taxon>Hypocreomycetidae</taxon>
        <taxon>Hypocreales</taxon>
        <taxon>Cordycipitaceae</taxon>
        <taxon>Lecanicillium</taxon>
    </lineage>
</organism>
<comment type="caution">
    <text evidence="1">The sequence shown here is derived from an EMBL/GenBank/DDBJ whole genome shotgun (WGS) entry which is preliminary data.</text>
</comment>
<dbReference type="EMBL" id="JANAKD010000265">
    <property type="protein sequence ID" value="KAJ3495566.1"/>
    <property type="molecule type" value="Genomic_DNA"/>
</dbReference>
<reference evidence="1" key="1">
    <citation type="submission" date="2022-07" db="EMBL/GenBank/DDBJ databases">
        <title>Genome Sequence of Lecanicillium saksenae.</title>
        <authorList>
            <person name="Buettner E."/>
        </authorList>
    </citation>
    <scope>NUCLEOTIDE SEQUENCE</scope>
    <source>
        <strain evidence="1">VT-O1</strain>
    </source>
</reference>
<gene>
    <name evidence="1" type="ORF">NLG97_g3304</name>
</gene>
<sequence length="135" mass="15389">MLEVAESSYKPVNHETVLADCIKSCLATELLAPEDEIVSTYVRRFDHGYPTPHLDRDAALANVFPYLQDKDIWSRGRFGSWTYEVSNQDHSFMLGVEAVDRILFGSVELTLGYPDFVNSRANIERRLNSKSFAKQ</sequence>
<dbReference type="Proteomes" id="UP001148737">
    <property type="component" value="Unassembled WGS sequence"/>
</dbReference>
<name>A0ACC1QYN9_9HYPO</name>